<dbReference type="Pfam" id="PF00708">
    <property type="entry name" value="Acylphosphatase"/>
    <property type="match status" value="1"/>
</dbReference>
<dbReference type="RefSeq" id="WP_172355386.1">
    <property type="nucleotide sequence ID" value="NZ_BLLH01000002.1"/>
</dbReference>
<comment type="catalytic activity">
    <reaction evidence="4 5">
        <text>an acyl phosphate + H2O = a carboxylate + phosphate + H(+)</text>
        <dbReference type="Rhea" id="RHEA:14965"/>
        <dbReference type="ChEBI" id="CHEBI:15377"/>
        <dbReference type="ChEBI" id="CHEBI:15378"/>
        <dbReference type="ChEBI" id="CHEBI:29067"/>
        <dbReference type="ChEBI" id="CHEBI:43474"/>
        <dbReference type="ChEBI" id="CHEBI:59918"/>
        <dbReference type="EC" id="3.6.1.7"/>
    </reaction>
</comment>
<dbReference type="EC" id="3.6.1.7" evidence="2 5"/>
<evidence type="ECO:0000256" key="2">
    <source>
        <dbReference type="ARBA" id="ARBA00012150"/>
    </source>
</evidence>
<name>A0A6A0B5Y5_9LACT</name>
<proteinExistence type="inferred from homology"/>
<evidence type="ECO:0000259" key="7">
    <source>
        <dbReference type="PROSITE" id="PS51160"/>
    </source>
</evidence>
<protein>
    <recommendedName>
        <fullName evidence="3 5">acylphosphatase</fullName>
        <ecNumber evidence="2 5">3.6.1.7</ecNumber>
    </recommendedName>
</protein>
<dbReference type="InterPro" id="IPR036046">
    <property type="entry name" value="Acylphosphatase-like_dom_sf"/>
</dbReference>
<evidence type="ECO:0000256" key="1">
    <source>
        <dbReference type="ARBA" id="ARBA00005614"/>
    </source>
</evidence>
<dbReference type="EMBL" id="BLLH01000002">
    <property type="protein sequence ID" value="GFH40125.1"/>
    <property type="molecule type" value="Genomic_DNA"/>
</dbReference>
<dbReference type="PANTHER" id="PTHR47268:SF4">
    <property type="entry name" value="ACYLPHOSPHATASE"/>
    <property type="match status" value="1"/>
</dbReference>
<comment type="similarity">
    <text evidence="1 6">Belongs to the acylphosphatase family.</text>
</comment>
<dbReference type="Gene3D" id="3.30.70.100">
    <property type="match status" value="1"/>
</dbReference>
<feature type="active site" evidence="5">
    <location>
        <position position="36"/>
    </location>
</feature>
<evidence type="ECO:0000313" key="8">
    <source>
        <dbReference type="EMBL" id="GFH40125.1"/>
    </source>
</evidence>
<feature type="domain" description="Acylphosphatase-like" evidence="7">
    <location>
        <begin position="3"/>
        <end position="91"/>
    </location>
</feature>
<evidence type="ECO:0000256" key="4">
    <source>
        <dbReference type="ARBA" id="ARBA00047645"/>
    </source>
</evidence>
<organism evidence="8 9">
    <name type="scientific">Pseudolactococcus insecticola</name>
    <dbReference type="NCBI Taxonomy" id="2709158"/>
    <lineage>
        <taxon>Bacteria</taxon>
        <taxon>Bacillati</taxon>
        <taxon>Bacillota</taxon>
        <taxon>Bacilli</taxon>
        <taxon>Lactobacillales</taxon>
        <taxon>Streptococcaceae</taxon>
        <taxon>Pseudolactococcus</taxon>
    </lineage>
</organism>
<dbReference type="NCBIfam" id="NF011008">
    <property type="entry name" value="PRK14434.1"/>
    <property type="match status" value="1"/>
</dbReference>
<accession>A0A6A0B5Y5</accession>
<dbReference type="GO" id="GO:0003998">
    <property type="term" value="F:acylphosphatase activity"/>
    <property type="evidence" value="ECO:0007669"/>
    <property type="project" value="UniProtKB-EC"/>
</dbReference>
<evidence type="ECO:0000256" key="3">
    <source>
        <dbReference type="ARBA" id="ARBA00015991"/>
    </source>
</evidence>
<keyword evidence="9" id="KW-1185">Reference proteome</keyword>
<evidence type="ECO:0000256" key="6">
    <source>
        <dbReference type="RuleBase" id="RU004168"/>
    </source>
</evidence>
<dbReference type="PROSITE" id="PS51160">
    <property type="entry name" value="ACYLPHOSPHATASE_3"/>
    <property type="match status" value="1"/>
</dbReference>
<dbReference type="InterPro" id="IPR020456">
    <property type="entry name" value="Acylphosphatase"/>
</dbReference>
<sequence>MKKVTMIASGKVQGVGFRYATFQLANKLGIKGTVKNELDGTVSIQAQSDETLTMQTFIKQIRQSPTRFGRVDYLDVTLANFSDFDDFSMLN</sequence>
<dbReference type="AlphaFoldDB" id="A0A6A0B5Y5"/>
<dbReference type="Proteomes" id="UP000475928">
    <property type="component" value="Unassembled WGS sequence"/>
</dbReference>
<comment type="caution">
    <text evidence="8">The sequence shown here is derived from an EMBL/GenBank/DDBJ whole genome shotgun (WGS) entry which is preliminary data.</text>
</comment>
<keyword evidence="5" id="KW-0378">Hydrolase</keyword>
<dbReference type="SUPFAM" id="SSF54975">
    <property type="entry name" value="Acylphosphatase/BLUF domain-like"/>
    <property type="match status" value="1"/>
</dbReference>
<dbReference type="InterPro" id="IPR001792">
    <property type="entry name" value="Acylphosphatase-like_dom"/>
</dbReference>
<dbReference type="PANTHER" id="PTHR47268">
    <property type="entry name" value="ACYLPHOSPHATASE"/>
    <property type="match status" value="1"/>
</dbReference>
<gene>
    <name evidence="8" type="ORF">Hs20B_05230</name>
</gene>
<evidence type="ECO:0000313" key="9">
    <source>
        <dbReference type="Proteomes" id="UP000475928"/>
    </source>
</evidence>
<evidence type="ECO:0000256" key="5">
    <source>
        <dbReference type="PROSITE-ProRule" id="PRU00520"/>
    </source>
</evidence>
<reference evidence="8 9" key="1">
    <citation type="submission" date="2020-02" db="EMBL/GenBank/DDBJ databases">
        <title>Draft genome sequence of Lactococcus sp. Hs20B0-1.</title>
        <authorList>
            <person name="Noda S."/>
            <person name="Yuki M."/>
            <person name="Ohkuma M."/>
        </authorList>
    </citation>
    <scope>NUCLEOTIDE SEQUENCE [LARGE SCALE GENOMIC DNA]</scope>
    <source>
        <strain evidence="8 9">Hs20B0-1</strain>
    </source>
</reference>
<feature type="active site" evidence="5">
    <location>
        <position position="18"/>
    </location>
</feature>